<gene>
    <name evidence="4" type="ORF">R7226_18765</name>
</gene>
<dbReference type="InterPro" id="IPR013783">
    <property type="entry name" value="Ig-like_fold"/>
</dbReference>
<dbReference type="InterPro" id="IPR003344">
    <property type="entry name" value="Big_1_dom"/>
</dbReference>
<feature type="region of interest" description="Disordered" evidence="2">
    <location>
        <begin position="720"/>
        <end position="762"/>
    </location>
</feature>
<dbReference type="SUPFAM" id="SSF49373">
    <property type="entry name" value="Invasin/intimin cell-adhesion fragments"/>
    <property type="match status" value="7"/>
</dbReference>
<reference evidence="5" key="1">
    <citation type="submission" date="2023-07" db="EMBL/GenBank/DDBJ databases">
        <title>Conexibacter stalactiti sp. nov., isolated from stalactites in a lava cave and emended description of the genus Conexibacter.</title>
        <authorList>
            <person name="Lee S.D."/>
        </authorList>
    </citation>
    <scope>NUCLEOTIDE SEQUENCE [LARGE SCALE GENOMIC DNA]</scope>
    <source>
        <strain evidence="5">KCTC 39840</strain>
    </source>
</reference>
<name>A0ABU4HSX2_9ACTN</name>
<proteinExistence type="inferred from homology"/>
<dbReference type="RefSeq" id="WP_318598778.1">
    <property type="nucleotide sequence ID" value="NZ_JAWSTH010000054.1"/>
</dbReference>
<dbReference type="PROSITE" id="PS51127">
    <property type="entry name" value="BIG1"/>
    <property type="match status" value="3"/>
</dbReference>
<feature type="domain" description="Big-1" evidence="3">
    <location>
        <begin position="153"/>
        <end position="242"/>
    </location>
</feature>
<reference evidence="4 5" key="2">
    <citation type="submission" date="2023-10" db="EMBL/GenBank/DDBJ databases">
        <authorList>
            <person name="Han X.F."/>
        </authorList>
    </citation>
    <scope>NUCLEOTIDE SEQUENCE [LARGE SCALE GENOMIC DNA]</scope>
    <source>
        <strain evidence="4 5">KCTC 39840</strain>
    </source>
</reference>
<sequence>LGGGGGGGLYGGGGGGGSTCGGSGAGGGGSSLAPGGFVTAATTTTPTVVISAQGAPTQLSLVLADGELVANGTASTTATVTVRDGAGAPAIGEQIAFSGSGGQSFGAVTDHGDGTYTATVTASTTAGSFAIRASAGALSDSRTLRQLAGPAAAVALVLDPGEIVANGTATTTARAAVTDAHGNAVAGELVTVLSNGEQTVGAVTDNGDGSYSATVTATTRAGSATLTASTNGRSGSATLRQVAGPVDEVRLTLVPDAIVADGTASTVATATATDAFGNPVTNAAVNFGSDGGQEIGVVFDHADGRYSVGLLSTRRAGRSTITATAGGRSDSATLTQTPGPISEFTLRLDPDTIRVTDGVTQTTATVVVRDANENPIAGVSPSIASDGDQAIGAIADGGDGAYTATIDASRRAGRSTITAALDGHRASQTLTQRAGNAWEIETTLAPDTIVANDTATTTAVVRVVDRYGNLVPVSGTVSVSSDGGQQVGPVTDHGDGSFSATVTATTSVGRTWIQTRWGGSLGGAWLTQVAGPAAKVTVALEHDELTADGAAATTATATVTDAHDNLISGDDIVFASDGGQAIGPVSDLGDGRYRATVTATTTAGEAEIAAVDRSADPAPRGTAKLIQRPGPAARIALSLDPATIAADGVATTRATAIVSDAHGNRLGHGGEQVAFSAGGGQPIGPLADHGDGRYSATVTATRAPGRFAIVAAGAFATPARAEAELTQTELPPAPPTPPGGGGNGDGGGDGRRGGDPSATGGRFAARFAGIDRRGRLTVRLTAPAAGRIALVATVPGRRRANARVRGVRAVVVARGALRVTRSGAFRLVAKPTRAGRALVRLGRRAPRVTVKLTWRPAAGGRAQTVTLRSVRLGAATRR</sequence>
<dbReference type="PANTHER" id="PTHR39576">
    <property type="entry name" value="ATTACHING AND EFFACING PROTEIN HOMOLOG-RELATED-RELATED"/>
    <property type="match status" value="1"/>
</dbReference>
<dbReference type="Pfam" id="PF02369">
    <property type="entry name" value="Big_1"/>
    <property type="match status" value="1"/>
</dbReference>
<accession>A0ABU4HSX2</accession>
<evidence type="ECO:0000313" key="4">
    <source>
        <dbReference type="EMBL" id="MDW5596396.1"/>
    </source>
</evidence>
<keyword evidence="5" id="KW-1185">Reference proteome</keyword>
<dbReference type="SMART" id="SM00634">
    <property type="entry name" value="BID_1"/>
    <property type="match status" value="6"/>
</dbReference>
<evidence type="ECO:0000313" key="5">
    <source>
        <dbReference type="Proteomes" id="UP001284601"/>
    </source>
</evidence>
<protein>
    <submittedName>
        <fullName evidence="4">Invasin domain 3-containing protein</fullName>
    </submittedName>
</protein>
<feature type="domain" description="Big-1" evidence="3">
    <location>
        <begin position="58"/>
        <end position="147"/>
    </location>
</feature>
<comment type="similarity">
    <text evidence="1">Belongs to the intimin/invasin family.</text>
</comment>
<comment type="caution">
    <text evidence="4">The sequence shown here is derived from an EMBL/GenBank/DDBJ whole genome shotgun (WGS) entry which is preliminary data.</text>
</comment>
<dbReference type="InterPro" id="IPR008964">
    <property type="entry name" value="Invasin/intimin_cell_adhesion"/>
</dbReference>
<evidence type="ECO:0000259" key="3">
    <source>
        <dbReference type="PROSITE" id="PS51127"/>
    </source>
</evidence>
<dbReference type="Pfam" id="PF09134">
    <property type="entry name" value="Invasin_D3"/>
    <property type="match status" value="6"/>
</dbReference>
<feature type="non-terminal residue" evidence="4">
    <location>
        <position position="1"/>
    </location>
</feature>
<dbReference type="PANTHER" id="PTHR39576:SF1">
    <property type="entry name" value="INVASIN"/>
    <property type="match status" value="1"/>
</dbReference>
<organism evidence="4 5">
    <name type="scientific">Conexibacter stalactiti</name>
    <dbReference type="NCBI Taxonomy" id="1940611"/>
    <lineage>
        <taxon>Bacteria</taxon>
        <taxon>Bacillati</taxon>
        <taxon>Actinomycetota</taxon>
        <taxon>Thermoleophilia</taxon>
        <taxon>Solirubrobacterales</taxon>
        <taxon>Conexibacteraceae</taxon>
        <taxon>Conexibacter</taxon>
    </lineage>
</organism>
<feature type="domain" description="Big-1" evidence="3">
    <location>
        <begin position="248"/>
        <end position="337"/>
    </location>
</feature>
<dbReference type="EMBL" id="JAWSTH010000054">
    <property type="protein sequence ID" value="MDW5596396.1"/>
    <property type="molecule type" value="Genomic_DNA"/>
</dbReference>
<evidence type="ECO:0000256" key="1">
    <source>
        <dbReference type="ARBA" id="ARBA00010116"/>
    </source>
</evidence>
<dbReference type="Proteomes" id="UP001284601">
    <property type="component" value="Unassembled WGS sequence"/>
</dbReference>
<evidence type="ECO:0000256" key="2">
    <source>
        <dbReference type="SAM" id="MobiDB-lite"/>
    </source>
</evidence>
<dbReference type="InterPro" id="IPR051715">
    <property type="entry name" value="Intimin-Invasin_domain"/>
</dbReference>
<dbReference type="Gene3D" id="2.60.40.10">
    <property type="entry name" value="Immunoglobulins"/>
    <property type="match status" value="7"/>
</dbReference>
<dbReference type="InterPro" id="IPR015217">
    <property type="entry name" value="Invasin_dom_3"/>
</dbReference>